<evidence type="ECO:0000313" key="3">
    <source>
        <dbReference type="Proteomes" id="UP001548832"/>
    </source>
</evidence>
<dbReference type="EMBL" id="JBEWSZ010000003">
    <property type="protein sequence ID" value="MET2831251.1"/>
    <property type="molecule type" value="Genomic_DNA"/>
</dbReference>
<reference evidence="2 3" key="1">
    <citation type="submission" date="2024-06" db="EMBL/GenBank/DDBJ databases">
        <authorList>
            <person name="Kim D.-U."/>
        </authorList>
    </citation>
    <scope>NUCLEOTIDE SEQUENCE [LARGE SCALE GENOMIC DNA]</scope>
    <source>
        <strain evidence="2 3">KACC15460</strain>
    </source>
</reference>
<comment type="caution">
    <text evidence="2">The sequence shown here is derived from an EMBL/GenBank/DDBJ whole genome shotgun (WGS) entry which is preliminary data.</text>
</comment>
<name>A0ABV2DMD6_9HYPH</name>
<evidence type="ECO:0000256" key="1">
    <source>
        <dbReference type="SAM" id="MobiDB-lite"/>
    </source>
</evidence>
<organism evidence="2 3">
    <name type="scientific">Mesorhizobium shangrilense</name>
    <dbReference type="NCBI Taxonomy" id="460060"/>
    <lineage>
        <taxon>Bacteria</taxon>
        <taxon>Pseudomonadati</taxon>
        <taxon>Pseudomonadota</taxon>
        <taxon>Alphaproteobacteria</taxon>
        <taxon>Hyphomicrobiales</taxon>
        <taxon>Phyllobacteriaceae</taxon>
        <taxon>Mesorhizobium</taxon>
    </lineage>
</organism>
<gene>
    <name evidence="2" type="ORF">ABVQ20_30300</name>
</gene>
<sequence>MSASASSAPRRSARWREARARLFALHDGLRRTVRELWRGCPYPADPTYLLDLLHQIAVGRVDPQRPPWVFHGKLIARTTPDPSSFDDAFRQIGQRKIGGSPKTTPAVEFLFCGNLGSGILFLRTRVRLNDPPESYYTPSSHRLRDSHASRRWRAAGRGRGRRGGFLTGLEVRGEAPHRPSWRP</sequence>
<keyword evidence="3" id="KW-1185">Reference proteome</keyword>
<accession>A0ABV2DMD6</accession>
<dbReference type="Proteomes" id="UP001548832">
    <property type="component" value="Unassembled WGS sequence"/>
</dbReference>
<proteinExistence type="predicted"/>
<feature type="compositionally biased region" description="Basic residues" evidence="1">
    <location>
        <begin position="149"/>
        <end position="162"/>
    </location>
</feature>
<evidence type="ECO:0000313" key="2">
    <source>
        <dbReference type="EMBL" id="MET2831251.1"/>
    </source>
</evidence>
<protein>
    <submittedName>
        <fullName evidence="2">Uncharacterized protein</fullName>
    </submittedName>
</protein>
<dbReference type="RefSeq" id="WP_354463355.1">
    <property type="nucleotide sequence ID" value="NZ_JBEWSZ010000003.1"/>
</dbReference>
<feature type="region of interest" description="Disordered" evidence="1">
    <location>
        <begin position="147"/>
        <end position="183"/>
    </location>
</feature>